<dbReference type="InterPro" id="IPR052739">
    <property type="entry name" value="FAAH2"/>
</dbReference>
<dbReference type="Gene3D" id="3.90.1300.10">
    <property type="entry name" value="Amidase signature (AS) domain"/>
    <property type="match status" value="2"/>
</dbReference>
<name>A0A2G9TL53_TELCI</name>
<dbReference type="PANTHER" id="PTHR43372:SF4">
    <property type="entry name" value="FATTY-ACID AMIDE HYDROLASE 2"/>
    <property type="match status" value="1"/>
</dbReference>
<keyword evidence="1" id="KW-0812">Transmembrane</keyword>
<feature type="domain" description="Amidase" evidence="2">
    <location>
        <begin position="131"/>
        <end position="190"/>
    </location>
</feature>
<evidence type="ECO:0000259" key="2">
    <source>
        <dbReference type="Pfam" id="PF01425"/>
    </source>
</evidence>
<evidence type="ECO:0000256" key="1">
    <source>
        <dbReference type="SAM" id="Phobius"/>
    </source>
</evidence>
<dbReference type="GO" id="GO:0012505">
    <property type="term" value="C:endomembrane system"/>
    <property type="evidence" value="ECO:0007669"/>
    <property type="project" value="TreeGrafter"/>
</dbReference>
<dbReference type="SUPFAM" id="SSF75304">
    <property type="entry name" value="Amidase signature (AS) enzymes"/>
    <property type="match status" value="2"/>
</dbReference>
<keyword evidence="4" id="KW-1185">Reference proteome</keyword>
<reference evidence="3 4" key="1">
    <citation type="submission" date="2015-09" db="EMBL/GenBank/DDBJ databases">
        <title>Draft genome of the parasitic nematode Teladorsagia circumcincta isolate WARC Sus (inbred).</title>
        <authorList>
            <person name="Mitreva M."/>
        </authorList>
    </citation>
    <scope>NUCLEOTIDE SEQUENCE [LARGE SCALE GENOMIC DNA]</scope>
    <source>
        <strain evidence="3 4">S</strain>
    </source>
</reference>
<accession>A0A2G9TL53</accession>
<feature type="transmembrane region" description="Helical" evidence="1">
    <location>
        <begin position="20"/>
        <end position="40"/>
    </location>
</feature>
<evidence type="ECO:0000313" key="4">
    <source>
        <dbReference type="Proteomes" id="UP000230423"/>
    </source>
</evidence>
<dbReference type="AlphaFoldDB" id="A0A2G9TL53"/>
<dbReference type="InterPro" id="IPR023631">
    <property type="entry name" value="Amidase_dom"/>
</dbReference>
<dbReference type="InterPro" id="IPR036928">
    <property type="entry name" value="AS_sf"/>
</dbReference>
<gene>
    <name evidence="3" type="ORF">TELCIR_19839</name>
</gene>
<keyword evidence="1" id="KW-0472">Membrane</keyword>
<dbReference type="OrthoDB" id="5852048at2759"/>
<proteinExistence type="predicted"/>
<dbReference type="EMBL" id="KZ360129">
    <property type="protein sequence ID" value="PIO58719.1"/>
    <property type="molecule type" value="Genomic_DNA"/>
</dbReference>
<organism evidence="3 4">
    <name type="scientific">Teladorsagia circumcincta</name>
    <name type="common">Brown stomach worm</name>
    <name type="synonym">Ostertagia circumcincta</name>
    <dbReference type="NCBI Taxonomy" id="45464"/>
    <lineage>
        <taxon>Eukaryota</taxon>
        <taxon>Metazoa</taxon>
        <taxon>Ecdysozoa</taxon>
        <taxon>Nematoda</taxon>
        <taxon>Chromadorea</taxon>
        <taxon>Rhabditida</taxon>
        <taxon>Rhabditina</taxon>
        <taxon>Rhabditomorpha</taxon>
        <taxon>Strongyloidea</taxon>
        <taxon>Trichostrongylidae</taxon>
        <taxon>Teladorsagia</taxon>
    </lineage>
</organism>
<protein>
    <recommendedName>
        <fullName evidence="2">Amidase domain-containing protein</fullName>
    </recommendedName>
</protein>
<evidence type="ECO:0000313" key="3">
    <source>
        <dbReference type="EMBL" id="PIO58719.1"/>
    </source>
</evidence>
<dbReference type="Pfam" id="PF01425">
    <property type="entry name" value="Amidase"/>
    <property type="match status" value="1"/>
</dbReference>
<keyword evidence="1" id="KW-1133">Transmembrane helix</keyword>
<dbReference type="Proteomes" id="UP000230423">
    <property type="component" value="Unassembled WGS sequence"/>
</dbReference>
<sequence length="192" mass="21022">MPRSFGWGKLEKEAMGICSTVIYGVSRIYFLMITVIFRVVNYFKLTKSKPLLGIPFTVKDSLEVEGQVITCGIYAQKGVKRTATAEVIKSTTRLIVVPRFFHIEDENRLCRDIGPFKKFCNPKALNQVIILATMEAAGAILIAVTNVPEACYWVETSNGIYGQTKNPYDTRRSVGGSSGGEGALISAAGSVK</sequence>
<dbReference type="PANTHER" id="PTHR43372">
    <property type="entry name" value="FATTY-ACID AMIDE HYDROLASE"/>
    <property type="match status" value="1"/>
</dbReference>